<evidence type="ECO:0000256" key="1">
    <source>
        <dbReference type="ARBA" id="ARBA00022670"/>
    </source>
</evidence>
<dbReference type="Proteomes" id="UP000235220">
    <property type="component" value="Chromosome 11"/>
</dbReference>
<dbReference type="CDD" id="cd01647">
    <property type="entry name" value="RT_LTR"/>
    <property type="match status" value="1"/>
</dbReference>
<dbReference type="PROSITE" id="PS50878">
    <property type="entry name" value="RT_POL"/>
    <property type="match status" value="1"/>
</dbReference>
<name>A0A2I4DT03_JUGRE</name>
<evidence type="ECO:0000256" key="5">
    <source>
        <dbReference type="ARBA" id="ARBA00022759"/>
    </source>
</evidence>
<accession>A0A2I4DT03</accession>
<dbReference type="PANTHER" id="PTHR24559:SF450">
    <property type="entry name" value="RNA-DIRECTED DNA POLYMERASE HOMOLOG"/>
    <property type="match status" value="1"/>
</dbReference>
<dbReference type="InterPro" id="IPR043128">
    <property type="entry name" value="Rev_trsase/Diguanyl_cyclase"/>
</dbReference>
<dbReference type="InterPro" id="IPR000477">
    <property type="entry name" value="RT_dom"/>
</dbReference>
<dbReference type="GO" id="GO:0008233">
    <property type="term" value="F:peptidase activity"/>
    <property type="evidence" value="ECO:0007669"/>
    <property type="project" value="UniProtKB-KW"/>
</dbReference>
<dbReference type="SUPFAM" id="SSF56672">
    <property type="entry name" value="DNA/RNA polymerases"/>
    <property type="match status" value="1"/>
</dbReference>
<dbReference type="Gene3D" id="2.40.70.10">
    <property type="entry name" value="Acid Proteases"/>
    <property type="match status" value="1"/>
</dbReference>
<dbReference type="GO" id="GO:0006508">
    <property type="term" value="P:proteolysis"/>
    <property type="evidence" value="ECO:0007669"/>
    <property type="project" value="UniProtKB-KW"/>
</dbReference>
<dbReference type="Gene3D" id="3.30.70.270">
    <property type="match status" value="2"/>
</dbReference>
<dbReference type="GO" id="GO:0003964">
    <property type="term" value="F:RNA-directed DNA polymerase activity"/>
    <property type="evidence" value="ECO:0007669"/>
    <property type="project" value="UniProtKB-KW"/>
</dbReference>
<evidence type="ECO:0000256" key="3">
    <source>
        <dbReference type="ARBA" id="ARBA00022695"/>
    </source>
</evidence>
<evidence type="ECO:0000256" key="2">
    <source>
        <dbReference type="ARBA" id="ARBA00022679"/>
    </source>
</evidence>
<dbReference type="Gramene" id="Jr11_23280_p1">
    <property type="protein sequence ID" value="cds.Jr11_23280_p1"/>
    <property type="gene ID" value="Jr11_23280"/>
</dbReference>
<protein>
    <submittedName>
        <fullName evidence="9">Uncharacterized protein LOC108983173</fullName>
    </submittedName>
</protein>
<dbReference type="Pfam" id="PF00078">
    <property type="entry name" value="RVT_1"/>
    <property type="match status" value="1"/>
</dbReference>
<keyword evidence="3" id="KW-0548">Nucleotidyltransferase</keyword>
<dbReference type="InterPro" id="IPR043502">
    <property type="entry name" value="DNA/RNA_pol_sf"/>
</dbReference>
<dbReference type="InterPro" id="IPR005162">
    <property type="entry name" value="Retrotrans_gag_dom"/>
</dbReference>
<keyword evidence="1" id="KW-0645">Protease</keyword>
<evidence type="ECO:0000256" key="7">
    <source>
        <dbReference type="ARBA" id="ARBA00022918"/>
    </source>
</evidence>
<dbReference type="GeneID" id="108983173"/>
<evidence type="ECO:0000313" key="8">
    <source>
        <dbReference type="Proteomes" id="UP000235220"/>
    </source>
</evidence>
<proteinExistence type="predicted"/>
<dbReference type="GO" id="GO:0004519">
    <property type="term" value="F:endonuclease activity"/>
    <property type="evidence" value="ECO:0007669"/>
    <property type="project" value="UniProtKB-KW"/>
</dbReference>
<evidence type="ECO:0000313" key="9">
    <source>
        <dbReference type="RefSeq" id="XP_018810274.2"/>
    </source>
</evidence>
<dbReference type="SUPFAM" id="SSF50630">
    <property type="entry name" value="Acid proteases"/>
    <property type="match status" value="1"/>
</dbReference>
<dbReference type="CDD" id="cd00303">
    <property type="entry name" value="retropepsin_like"/>
    <property type="match status" value="1"/>
</dbReference>
<dbReference type="Gene3D" id="3.10.10.10">
    <property type="entry name" value="HIV Type 1 Reverse Transcriptase, subunit A, domain 1"/>
    <property type="match status" value="1"/>
</dbReference>
<dbReference type="InterPro" id="IPR021109">
    <property type="entry name" value="Peptidase_aspartic_dom_sf"/>
</dbReference>
<dbReference type="OrthoDB" id="117622at2759"/>
<keyword evidence="6" id="KW-0378">Hydrolase</keyword>
<dbReference type="PANTHER" id="PTHR24559">
    <property type="entry name" value="TRANSPOSON TY3-I GAG-POL POLYPROTEIN"/>
    <property type="match status" value="1"/>
</dbReference>
<evidence type="ECO:0000256" key="6">
    <source>
        <dbReference type="ARBA" id="ARBA00022801"/>
    </source>
</evidence>
<evidence type="ECO:0000256" key="4">
    <source>
        <dbReference type="ARBA" id="ARBA00022722"/>
    </source>
</evidence>
<dbReference type="Pfam" id="PF03732">
    <property type="entry name" value="Retrotrans_gag"/>
    <property type="match status" value="1"/>
</dbReference>
<dbReference type="AlphaFoldDB" id="A0A2I4DT03"/>
<dbReference type="InterPro" id="IPR053134">
    <property type="entry name" value="RNA-dir_DNA_polymerase"/>
</dbReference>
<keyword evidence="8" id="KW-1185">Reference proteome</keyword>
<dbReference type="STRING" id="51240.A0A2I4DT03"/>
<keyword evidence="2" id="KW-0808">Transferase</keyword>
<gene>
    <name evidence="9" type="primary">LOC108983173</name>
</gene>
<dbReference type="FunFam" id="3.10.10.10:FF:000007">
    <property type="entry name" value="Retrovirus-related Pol polyprotein from transposon 17.6-like Protein"/>
    <property type="match status" value="1"/>
</dbReference>
<dbReference type="KEGG" id="jre:108983173"/>
<keyword evidence="7" id="KW-0695">RNA-directed DNA polymerase</keyword>
<keyword evidence="5" id="KW-0255">Endonuclease</keyword>
<organism evidence="8 9">
    <name type="scientific">Juglans regia</name>
    <name type="common">English walnut</name>
    <dbReference type="NCBI Taxonomy" id="51240"/>
    <lineage>
        <taxon>Eukaryota</taxon>
        <taxon>Viridiplantae</taxon>
        <taxon>Streptophyta</taxon>
        <taxon>Embryophyta</taxon>
        <taxon>Tracheophyta</taxon>
        <taxon>Spermatophyta</taxon>
        <taxon>Magnoliopsida</taxon>
        <taxon>eudicotyledons</taxon>
        <taxon>Gunneridae</taxon>
        <taxon>Pentapetalae</taxon>
        <taxon>rosids</taxon>
        <taxon>fabids</taxon>
        <taxon>Fagales</taxon>
        <taxon>Juglandaceae</taxon>
        <taxon>Juglans</taxon>
    </lineage>
</organism>
<keyword evidence="4" id="KW-0540">Nuclease</keyword>
<dbReference type="RefSeq" id="XP_018810274.2">
    <property type="nucleotide sequence ID" value="XM_018954729.2"/>
</dbReference>
<dbReference type="Pfam" id="PF08284">
    <property type="entry name" value="RVP_2"/>
    <property type="match status" value="1"/>
</dbReference>
<sequence length="636" mass="71450">MAAYHMHGEALIWYKGAWDNGQFTSWETLTRILQIRFGPTTYDDPMEALTKLKQTSTVSAYQTQFEALSNRINGLSDAHKLSCFISGLKDDVRLILKMFNPTSLIGAFGLKIKIYLLQGCEALEEDQLESGYKGGQLEEDSVLATKVEGNPEISLNAIAGTPSPGMMRVKGTVSGEPIVILVDSGSSHSFLHLVIARRANLDINQSTKLAVRVANGSIIQSEGHCDSVPLKMQGTQLCPSLYILELGGCDIVLGVNWLATLGLIVWDFSKLSMQLKNGGHKVELRGLEPTPISLEGSSKVMLASMTKGIGFLQQIQIESKVDSVVVQNTEVSELLTQFQGVFEEPNGLPPVRDHDHKIVLKEGTPPISNRPYRYPYYQKTEIEKIVAELLKTGVIRPNSSHFSSPILLVRKVYGSWRTCVDYRPLNQHTIKDKFLIPVIDELLDELGGARVFSKLDLRSGNHQIRVVPEDIEKTIFRTHEGHYEFLVMPFGLTNAPSTFQGLMNQVFKQFLRRFVLVFFDDILVYNRRWKEHLQHLKQVLEVLQQHQLYAKMSKCRFGVEEVDYLGHIISFEGVRACPNKIKSMLDWPSPKNTKALRGFLGLTGYYRKFIKGYGVLAAPLTSLLKKNNFGWTSDAE</sequence>
<reference evidence="9" key="1">
    <citation type="submission" date="2025-08" db="UniProtKB">
        <authorList>
            <consortium name="RefSeq"/>
        </authorList>
    </citation>
    <scope>IDENTIFICATION</scope>
    <source>
        <tissue evidence="9">Leaves</tissue>
    </source>
</reference>